<keyword evidence="2 11" id="KW-0690">Ribosome biogenesis</keyword>
<evidence type="ECO:0000256" key="6">
    <source>
        <dbReference type="ARBA" id="ARBA00022730"/>
    </source>
</evidence>
<reference evidence="14 15" key="1">
    <citation type="submission" date="2023-02" db="EMBL/GenBank/DDBJ databases">
        <title>Genome sequence of Lacticaseibacillus sp. KACC 23028.</title>
        <authorList>
            <person name="Kim S."/>
            <person name="Heo J."/>
            <person name="Kwon S.-W."/>
        </authorList>
    </citation>
    <scope>NUCLEOTIDE SEQUENCE [LARGE SCALE GENOMIC DNA]</scope>
    <source>
        <strain evidence="14 15">KACC 23028</strain>
    </source>
</reference>
<keyword evidence="9" id="KW-0460">Magnesium</keyword>
<accession>A0ABY7WQ14</accession>
<dbReference type="Gene3D" id="3.40.1360.10">
    <property type="match status" value="1"/>
</dbReference>
<proteinExistence type="inferred from homology"/>
<evidence type="ECO:0000256" key="1">
    <source>
        <dbReference type="ARBA" id="ARBA00022490"/>
    </source>
</evidence>
<evidence type="ECO:0000256" key="5">
    <source>
        <dbReference type="ARBA" id="ARBA00022723"/>
    </source>
</evidence>
<dbReference type="CDD" id="cd01027">
    <property type="entry name" value="TOPRIM_RNase_M5_like"/>
    <property type="match status" value="1"/>
</dbReference>
<dbReference type="PANTHER" id="PTHR39156">
    <property type="entry name" value="RIBONUCLEASE M5"/>
    <property type="match status" value="1"/>
</dbReference>
<evidence type="ECO:0000256" key="9">
    <source>
        <dbReference type="ARBA" id="ARBA00022842"/>
    </source>
</evidence>
<keyword evidence="1 11" id="KW-0963">Cytoplasm</keyword>
<keyword evidence="7 11" id="KW-0255">Endonuclease</keyword>
<evidence type="ECO:0000256" key="10">
    <source>
        <dbReference type="ARBA" id="ARBA00022884"/>
    </source>
</evidence>
<dbReference type="HAMAP" id="MF_01469">
    <property type="entry name" value="RNase_M5"/>
    <property type="match status" value="1"/>
</dbReference>
<evidence type="ECO:0000256" key="12">
    <source>
        <dbReference type="NCBIfam" id="TIGR00334"/>
    </source>
</evidence>
<evidence type="ECO:0000256" key="7">
    <source>
        <dbReference type="ARBA" id="ARBA00022759"/>
    </source>
</evidence>
<dbReference type="EMBL" id="CP117884">
    <property type="protein sequence ID" value="WDF82287.1"/>
    <property type="molecule type" value="Genomic_DNA"/>
</dbReference>
<dbReference type="SMART" id="SM00493">
    <property type="entry name" value="TOPRIM"/>
    <property type="match status" value="1"/>
</dbReference>
<comment type="catalytic activity">
    <reaction evidence="11">
        <text>Endonucleolytic cleavage of RNA, removing 21 and 42 nucleotides, respectively, from the 5'- and 3'-termini of a 5S-rRNA precursor.</text>
        <dbReference type="EC" id="3.1.26.8"/>
    </reaction>
</comment>
<comment type="similarity">
    <text evidence="11">Belongs to the ribonuclease M5 family.</text>
</comment>
<evidence type="ECO:0000256" key="2">
    <source>
        <dbReference type="ARBA" id="ARBA00022517"/>
    </source>
</evidence>
<comment type="subcellular location">
    <subcellularLocation>
        <location evidence="11">Cytoplasm</location>
    </subcellularLocation>
</comment>
<protein>
    <recommendedName>
        <fullName evidence="11 12">Ribonuclease M5</fullName>
        <ecNumber evidence="11 12">3.1.26.8</ecNumber>
    </recommendedName>
    <alternativeName>
        <fullName evidence="11">RNase M5</fullName>
    </alternativeName>
    <alternativeName>
        <fullName evidence="11">Ribosomal RNA terminal maturase M5</fullName>
    </alternativeName>
</protein>
<keyword evidence="10 11" id="KW-0694">RNA-binding</keyword>
<feature type="domain" description="Toprim" evidence="13">
    <location>
        <begin position="5"/>
        <end position="89"/>
    </location>
</feature>
<evidence type="ECO:0000259" key="13">
    <source>
        <dbReference type="PROSITE" id="PS50880"/>
    </source>
</evidence>
<comment type="function">
    <text evidence="11">Required for correct processing of both the 5' and 3' ends of 5S rRNA precursor. Cleaves both sides of a double-stranded region yielding mature 5S rRNA in one step.</text>
</comment>
<dbReference type="EC" id="3.1.26.8" evidence="11 12"/>
<gene>
    <name evidence="11 14" type="primary">rnmV</name>
    <name evidence="14" type="ORF">PQ472_10385</name>
</gene>
<keyword evidence="3 11" id="KW-0698">rRNA processing</keyword>
<dbReference type="InterPro" id="IPR025156">
    <property type="entry name" value="RNase_M5_C"/>
</dbReference>
<keyword evidence="4 11" id="KW-0540">Nuclease</keyword>
<keyword evidence="5" id="KW-0479">Metal-binding</keyword>
<dbReference type="PROSITE" id="PS50880">
    <property type="entry name" value="TOPRIM"/>
    <property type="match status" value="1"/>
</dbReference>
<dbReference type="SUPFAM" id="SSF110455">
    <property type="entry name" value="Toprim domain"/>
    <property type="match status" value="1"/>
</dbReference>
<evidence type="ECO:0000256" key="3">
    <source>
        <dbReference type="ARBA" id="ARBA00022552"/>
    </source>
</evidence>
<dbReference type="Pfam" id="PF01751">
    <property type="entry name" value="Toprim"/>
    <property type="match status" value="1"/>
</dbReference>
<evidence type="ECO:0000256" key="11">
    <source>
        <dbReference type="HAMAP-Rule" id="MF_01469"/>
    </source>
</evidence>
<dbReference type="Pfam" id="PF13331">
    <property type="entry name" value="DUF4093"/>
    <property type="match status" value="1"/>
</dbReference>
<evidence type="ECO:0000313" key="14">
    <source>
        <dbReference type="EMBL" id="WDF82287.1"/>
    </source>
</evidence>
<dbReference type="Proteomes" id="UP001220377">
    <property type="component" value="Chromosome"/>
</dbReference>
<evidence type="ECO:0000256" key="8">
    <source>
        <dbReference type="ARBA" id="ARBA00022801"/>
    </source>
</evidence>
<keyword evidence="8 11" id="KW-0378">Hydrolase</keyword>
<keyword evidence="6 11" id="KW-0699">rRNA-binding</keyword>
<dbReference type="InterPro" id="IPR004466">
    <property type="entry name" value="RNase_M5"/>
</dbReference>
<name>A0ABY7WQ14_9LACO</name>
<organism evidence="14 15">
    <name type="scientific">Lacticaseibacillus pabuli</name>
    <dbReference type="NCBI Taxonomy" id="3025672"/>
    <lineage>
        <taxon>Bacteria</taxon>
        <taxon>Bacillati</taxon>
        <taxon>Bacillota</taxon>
        <taxon>Bacilli</taxon>
        <taxon>Lactobacillales</taxon>
        <taxon>Lactobacillaceae</taxon>
        <taxon>Lacticaseibacillus</taxon>
    </lineage>
</organism>
<dbReference type="InterPro" id="IPR034141">
    <property type="entry name" value="TOPRIM_RNase_M5-like"/>
</dbReference>
<dbReference type="NCBIfam" id="TIGR00334">
    <property type="entry name" value="5S_RNA_mat_M5"/>
    <property type="match status" value="1"/>
</dbReference>
<dbReference type="GO" id="GO:0043822">
    <property type="term" value="F:ribonuclease M5 activity"/>
    <property type="evidence" value="ECO:0007669"/>
    <property type="project" value="UniProtKB-EC"/>
</dbReference>
<evidence type="ECO:0000313" key="15">
    <source>
        <dbReference type="Proteomes" id="UP001220377"/>
    </source>
</evidence>
<sequence>MTEFKQIIVVEGRDDTKRLRALVGDVDTIETGGSAISDATIAKIKLAQKTRGVIVLTDPDFQGQRIRNIIRAAVPDAAHAFLPRADAVPTKSGGSLGVEHAQRDALLAALHSVATPAADAPQQISQSDLSVAGLAGGLGAKRRREQLGDLLGIGYANGKQLLRRLQEFRISPEAFAQALQQINNEDKK</sequence>
<evidence type="ECO:0000256" key="4">
    <source>
        <dbReference type="ARBA" id="ARBA00022722"/>
    </source>
</evidence>
<keyword evidence="15" id="KW-1185">Reference proteome</keyword>
<dbReference type="PANTHER" id="PTHR39156:SF1">
    <property type="entry name" value="RIBONUCLEASE M5"/>
    <property type="match status" value="1"/>
</dbReference>
<dbReference type="InterPro" id="IPR006171">
    <property type="entry name" value="TOPRIM_dom"/>
</dbReference>
<dbReference type="RefSeq" id="WP_274259643.1">
    <property type="nucleotide sequence ID" value="NZ_CP117884.1"/>
</dbReference>